<dbReference type="PANTHER" id="PTHR46785:SF1">
    <property type="entry name" value="VON WILLEBRAND FACTOR A DOMAIN-CONTAINING PROTEIN 3B"/>
    <property type="match status" value="1"/>
</dbReference>
<gene>
    <name evidence="2" type="ORF">DEA37_0000410</name>
</gene>
<feature type="region of interest" description="Disordered" evidence="1">
    <location>
        <begin position="434"/>
        <end position="456"/>
    </location>
</feature>
<sequence length="767" mass="88461">MRHPLHIVSYECNDVPSLNYMASLCRHTGGRFHAYQNIIRLPEFSATHWDPEQSQAGITICELEYGGWPTSLMQREDCVLIFEELEEARTTLEQIQQILKDIERIPRQCAAVLDEQDTGSETVCQPAPVNITCGKREERMSSKEWLERHSLRAQHLGLYETLANVAFKHCDGVVDLLKPSVREMSLKGNELSSTDSLDLQYSNKGGKHCKRNDSSESSQPATIVHPKLINARYCDEFVHVLWKDGSLVHVQVTPQLYQLYSRRVKATLTAIQRRIDWLCEGSRELFGTITEDEATADWVKNLSCSGTTNTLAALQFALACKRTQGIYLLSDGRPDQDPKTVLLKMHLINRIPINTVSFNCADKEANQFLFDLAKESGGRFQYFSNTSKHPASADQWESEDLRLLREEYRHGLDCLEKMAQLRDECQRLAWKSTKAPTMERDNKTAKRKTRRPARSRSMYTIGRRGSSDTILDSDQTLTDNSQIVPLHRDGHTLKQSSDTAAFVRYPEIIESKPKKVTGLKSPFGCRSRRDDDYDPYYAFVKSLHENHAQNEDFILFETREVLDRQAKRYHKQVKAQLTRNLAARGSKLMTGRNNTEPVTIPNWIARYGLRAQELRLLDLLAPIAVRLRPSYVPALKKHVYSEVLRKSLPLAFISPTKTTRKPTIRLINPLAIDYVSYEKSLTSALARIEKKLVEIIVQYLEEDVINDLRRRVHLEKYSKWWNHICWYQHGGEILRTFESANWPFPKEDFICLTRELDEVIRDNRFLT</sequence>
<comment type="caution">
    <text evidence="2">The sequence shown here is derived from an EMBL/GenBank/DDBJ whole genome shotgun (WGS) entry which is preliminary data.</text>
</comment>
<feature type="compositionally biased region" description="Basic residues" evidence="1">
    <location>
        <begin position="445"/>
        <end position="454"/>
    </location>
</feature>
<keyword evidence="3" id="KW-1185">Reference proteome</keyword>
<reference evidence="2 3" key="1">
    <citation type="journal article" date="2019" name="Gigascience">
        <title>Whole-genome sequence of the oriental lung fluke Paragonimus westermani.</title>
        <authorList>
            <person name="Oey H."/>
            <person name="Zakrzewski M."/>
            <person name="Narain K."/>
            <person name="Devi K.R."/>
            <person name="Agatsuma T."/>
            <person name="Nawaratna S."/>
            <person name="Gobert G.N."/>
            <person name="Jones M.K."/>
            <person name="Ragan M.A."/>
            <person name="McManus D.P."/>
            <person name="Krause L."/>
        </authorList>
    </citation>
    <scope>NUCLEOTIDE SEQUENCE [LARGE SCALE GENOMIC DNA]</scope>
    <source>
        <strain evidence="2 3">IND2009</strain>
    </source>
</reference>
<dbReference type="EMBL" id="QNGE01000878">
    <property type="protein sequence ID" value="KAA3679010.1"/>
    <property type="molecule type" value="Genomic_DNA"/>
</dbReference>
<proteinExistence type="predicted"/>
<protein>
    <recommendedName>
        <fullName evidence="4">VWFA domain-containing protein</fullName>
    </recommendedName>
</protein>
<accession>A0A5J4NV03</accession>
<dbReference type="PANTHER" id="PTHR46785">
    <property type="entry name" value="VON WILLEBRAND FACTOR A DOMAIN-CONTAINING PROTEIN 3B"/>
    <property type="match status" value="1"/>
</dbReference>
<name>A0A5J4NV03_9TREM</name>
<dbReference type="SUPFAM" id="SSF53300">
    <property type="entry name" value="vWA-like"/>
    <property type="match status" value="1"/>
</dbReference>
<dbReference type="Proteomes" id="UP000324629">
    <property type="component" value="Unassembled WGS sequence"/>
</dbReference>
<dbReference type="AlphaFoldDB" id="A0A5J4NV03"/>
<evidence type="ECO:0000313" key="2">
    <source>
        <dbReference type="EMBL" id="KAA3679010.1"/>
    </source>
</evidence>
<organism evidence="2 3">
    <name type="scientific">Paragonimus westermani</name>
    <dbReference type="NCBI Taxonomy" id="34504"/>
    <lineage>
        <taxon>Eukaryota</taxon>
        <taxon>Metazoa</taxon>
        <taxon>Spiralia</taxon>
        <taxon>Lophotrochozoa</taxon>
        <taxon>Platyhelminthes</taxon>
        <taxon>Trematoda</taxon>
        <taxon>Digenea</taxon>
        <taxon>Plagiorchiida</taxon>
        <taxon>Troglotremata</taxon>
        <taxon>Troglotrematidae</taxon>
        <taxon>Paragonimus</taxon>
    </lineage>
</organism>
<evidence type="ECO:0008006" key="4">
    <source>
        <dbReference type="Google" id="ProtNLM"/>
    </source>
</evidence>
<dbReference type="InterPro" id="IPR036465">
    <property type="entry name" value="vWFA_dom_sf"/>
</dbReference>
<dbReference type="Gene3D" id="3.40.50.410">
    <property type="entry name" value="von Willebrand factor, type A domain"/>
    <property type="match status" value="1"/>
</dbReference>
<evidence type="ECO:0000313" key="3">
    <source>
        <dbReference type="Proteomes" id="UP000324629"/>
    </source>
</evidence>
<evidence type="ECO:0000256" key="1">
    <source>
        <dbReference type="SAM" id="MobiDB-lite"/>
    </source>
</evidence>